<dbReference type="RefSeq" id="WP_069153602.1">
    <property type="nucleotide sequence ID" value="NZ_BAABXS010000003.1"/>
</dbReference>
<keyword evidence="1" id="KW-0472">Membrane</keyword>
<gene>
    <name evidence="3" type="ORF">BEH84_05175</name>
    <name evidence="2" type="ORF">BEI61_03818</name>
</gene>
<proteinExistence type="predicted"/>
<keyword evidence="1" id="KW-1133">Transmembrane helix</keyword>
<dbReference type="PATRIC" id="fig|1432052.3.peg.5732"/>
<organism evidence="2 4">
    <name type="scientific">Eisenbergiella tayi</name>
    <dbReference type="NCBI Taxonomy" id="1432052"/>
    <lineage>
        <taxon>Bacteria</taxon>
        <taxon>Bacillati</taxon>
        <taxon>Bacillota</taxon>
        <taxon>Clostridia</taxon>
        <taxon>Lachnospirales</taxon>
        <taxon>Lachnospiraceae</taxon>
        <taxon>Eisenbergiella</taxon>
    </lineage>
</organism>
<feature type="transmembrane region" description="Helical" evidence="1">
    <location>
        <begin position="136"/>
        <end position="155"/>
    </location>
</feature>
<evidence type="ECO:0000313" key="5">
    <source>
        <dbReference type="Proteomes" id="UP000095003"/>
    </source>
</evidence>
<sequence length="164" mass="17965">MFLKSVFMAVIGLSFGFLVSAGVFTVLIAVGLVPRFAGKTHTSKKVFLYEEMVVAGTLFGNFISVFEYSCHIGEWVRNLQPFGAVTDSMWKWITVILCIFFGFFAGIFVGCLALAIAEMLNTIPVFARRIQFRHGLGIAVLSIGLGKLVGSLIYFSQQVFLTGG</sequence>
<evidence type="ECO:0000256" key="1">
    <source>
        <dbReference type="SAM" id="Phobius"/>
    </source>
</evidence>
<dbReference type="Proteomes" id="UP000094067">
    <property type="component" value="Unassembled WGS sequence"/>
</dbReference>
<dbReference type="Proteomes" id="UP000095003">
    <property type="component" value="Unassembled WGS sequence"/>
</dbReference>
<dbReference type="EMBL" id="MCGH01000003">
    <property type="protein sequence ID" value="ODM03024.1"/>
    <property type="molecule type" value="Genomic_DNA"/>
</dbReference>
<dbReference type="AlphaFoldDB" id="A0A1E3A2P6"/>
<name>A0A1E3A2P6_9FIRM</name>
<dbReference type="Pfam" id="PF13782">
    <property type="entry name" value="SpoVAB"/>
    <property type="match status" value="2"/>
</dbReference>
<dbReference type="GeneID" id="93305127"/>
<dbReference type="EMBL" id="MCGI01000006">
    <property type="protein sequence ID" value="ODM07852.1"/>
    <property type="molecule type" value="Genomic_DNA"/>
</dbReference>
<feature type="transmembrane region" description="Helical" evidence="1">
    <location>
        <begin position="46"/>
        <end position="69"/>
    </location>
</feature>
<evidence type="ECO:0008006" key="6">
    <source>
        <dbReference type="Google" id="ProtNLM"/>
    </source>
</evidence>
<dbReference type="InterPro" id="IPR020144">
    <property type="entry name" value="SpoVAB"/>
</dbReference>
<keyword evidence="1" id="KW-0812">Transmembrane</keyword>
<evidence type="ECO:0000313" key="4">
    <source>
        <dbReference type="Proteomes" id="UP000094067"/>
    </source>
</evidence>
<feature type="transmembrane region" description="Helical" evidence="1">
    <location>
        <begin position="89"/>
        <end position="115"/>
    </location>
</feature>
<evidence type="ECO:0000313" key="3">
    <source>
        <dbReference type="EMBL" id="ODM07852.1"/>
    </source>
</evidence>
<feature type="transmembrane region" description="Helical" evidence="1">
    <location>
        <begin position="6"/>
        <end position="34"/>
    </location>
</feature>
<evidence type="ECO:0000313" key="2">
    <source>
        <dbReference type="EMBL" id="ODM03024.1"/>
    </source>
</evidence>
<protein>
    <recommendedName>
        <fullName evidence="6">Stage V sporulation protein AB</fullName>
    </recommendedName>
</protein>
<reference evidence="4 5" key="1">
    <citation type="submission" date="2016-07" db="EMBL/GenBank/DDBJ databases">
        <title>Characterization of isolates of Eisenbergiella tayi derived from blood cultures, using whole genome sequencing.</title>
        <authorList>
            <person name="Burdz T."/>
            <person name="Wiebe D."/>
            <person name="Huynh C."/>
            <person name="Bernard K."/>
        </authorList>
    </citation>
    <scope>NUCLEOTIDE SEQUENCE [LARGE SCALE GENOMIC DNA]</scope>
    <source>
        <strain evidence="2 4">NML 110608</strain>
        <strain evidence="3 5">NML 120489</strain>
    </source>
</reference>
<comment type="caution">
    <text evidence="2">The sequence shown here is derived from an EMBL/GenBank/DDBJ whole genome shotgun (WGS) entry which is preliminary data.</text>
</comment>
<accession>A0A1E3A2P6</accession>